<name>A0ABS9WGZ6_9ACTN</name>
<dbReference type="InterPro" id="IPR000182">
    <property type="entry name" value="GNAT_dom"/>
</dbReference>
<feature type="domain" description="N-acetyltransferase" evidence="3">
    <location>
        <begin position="6"/>
        <end position="158"/>
    </location>
</feature>
<dbReference type="CDD" id="cd04301">
    <property type="entry name" value="NAT_SF"/>
    <property type="match status" value="1"/>
</dbReference>
<dbReference type="Proteomes" id="UP001430755">
    <property type="component" value="Unassembled WGS sequence"/>
</dbReference>
<keyword evidence="1" id="KW-0808">Transferase</keyword>
<organism evidence="4 5">
    <name type="scientific">Adlercreutzia faecimuris</name>
    <dbReference type="NCBI Taxonomy" id="2897341"/>
    <lineage>
        <taxon>Bacteria</taxon>
        <taxon>Bacillati</taxon>
        <taxon>Actinomycetota</taxon>
        <taxon>Coriobacteriia</taxon>
        <taxon>Eggerthellales</taxon>
        <taxon>Eggerthellaceae</taxon>
        <taxon>Adlercreutzia</taxon>
    </lineage>
</organism>
<protein>
    <submittedName>
        <fullName evidence="4">GNAT family N-acetyltransferase</fullName>
    </submittedName>
</protein>
<comment type="caution">
    <text evidence="4">The sequence shown here is derived from an EMBL/GenBank/DDBJ whole genome shotgun (WGS) entry which is preliminary data.</text>
</comment>
<keyword evidence="5" id="KW-1185">Reference proteome</keyword>
<proteinExistence type="predicted"/>
<sequence>MTAATTTIFSLVEHPEATERAAAWFSDKWGLPAEAYRESIEASRADAPVPQWYLVCEGDDPAGAPIAGCGIIDNDFHDRPDLAPNLCALYVEESHRGRGLARALLDHARAEASRHGLDRLYLVTDHDRFYERCGWEYLGDAHEDDGTPIRLYGADTLPPSAPTER</sequence>
<dbReference type="PANTHER" id="PTHR43420:SF47">
    <property type="entry name" value="N-ACETYLTRANSFERASE DOMAIN-CONTAINING PROTEIN"/>
    <property type="match status" value="1"/>
</dbReference>
<evidence type="ECO:0000313" key="5">
    <source>
        <dbReference type="Proteomes" id="UP001430755"/>
    </source>
</evidence>
<reference evidence="4" key="1">
    <citation type="submission" date="2021-11" db="EMBL/GenBank/DDBJ databases">
        <title>A Novel Adlercreutzia Species, isolated from a Allomyrina dichotoma larva feces.</title>
        <authorList>
            <person name="Suh M.K."/>
        </authorList>
    </citation>
    <scope>NUCLEOTIDE SEQUENCE</scope>
    <source>
        <strain evidence="4">JBNU-10</strain>
    </source>
</reference>
<dbReference type="Gene3D" id="3.40.630.30">
    <property type="match status" value="1"/>
</dbReference>
<dbReference type="InterPro" id="IPR050680">
    <property type="entry name" value="YpeA/RimI_acetyltransf"/>
</dbReference>
<dbReference type="EMBL" id="JAJMLW010000002">
    <property type="protein sequence ID" value="MCI2242125.1"/>
    <property type="molecule type" value="Genomic_DNA"/>
</dbReference>
<evidence type="ECO:0000256" key="1">
    <source>
        <dbReference type="ARBA" id="ARBA00022679"/>
    </source>
</evidence>
<evidence type="ECO:0000256" key="2">
    <source>
        <dbReference type="ARBA" id="ARBA00023315"/>
    </source>
</evidence>
<dbReference type="RefSeq" id="WP_242165035.1">
    <property type="nucleotide sequence ID" value="NZ_JAJMLW010000002.1"/>
</dbReference>
<evidence type="ECO:0000313" key="4">
    <source>
        <dbReference type="EMBL" id="MCI2242125.1"/>
    </source>
</evidence>
<dbReference type="Pfam" id="PF00583">
    <property type="entry name" value="Acetyltransf_1"/>
    <property type="match status" value="1"/>
</dbReference>
<dbReference type="InterPro" id="IPR016181">
    <property type="entry name" value="Acyl_CoA_acyltransferase"/>
</dbReference>
<keyword evidence="2" id="KW-0012">Acyltransferase</keyword>
<dbReference type="PANTHER" id="PTHR43420">
    <property type="entry name" value="ACETYLTRANSFERASE"/>
    <property type="match status" value="1"/>
</dbReference>
<dbReference type="PROSITE" id="PS51186">
    <property type="entry name" value="GNAT"/>
    <property type="match status" value="1"/>
</dbReference>
<gene>
    <name evidence="4" type="ORF">LPT13_07150</name>
</gene>
<dbReference type="SUPFAM" id="SSF55729">
    <property type="entry name" value="Acyl-CoA N-acyltransferases (Nat)"/>
    <property type="match status" value="1"/>
</dbReference>
<evidence type="ECO:0000259" key="3">
    <source>
        <dbReference type="PROSITE" id="PS51186"/>
    </source>
</evidence>
<accession>A0ABS9WGZ6</accession>